<evidence type="ECO:0008006" key="3">
    <source>
        <dbReference type="Google" id="ProtNLM"/>
    </source>
</evidence>
<evidence type="ECO:0000313" key="1">
    <source>
        <dbReference type="EMBL" id="MFC3700594.1"/>
    </source>
</evidence>
<keyword evidence="2" id="KW-1185">Reference proteome</keyword>
<organism evidence="1 2">
    <name type="scientific">Reinekea marina</name>
    <dbReference type="NCBI Taxonomy" id="1310421"/>
    <lineage>
        <taxon>Bacteria</taxon>
        <taxon>Pseudomonadati</taxon>
        <taxon>Pseudomonadota</taxon>
        <taxon>Gammaproteobacteria</taxon>
        <taxon>Oceanospirillales</taxon>
        <taxon>Saccharospirillaceae</taxon>
        <taxon>Reinekea</taxon>
    </lineage>
</organism>
<dbReference type="Proteomes" id="UP001595710">
    <property type="component" value="Unassembled WGS sequence"/>
</dbReference>
<protein>
    <recommendedName>
        <fullName evidence="3">HNH endonuclease</fullName>
    </recommendedName>
</protein>
<dbReference type="RefSeq" id="WP_290281908.1">
    <property type="nucleotide sequence ID" value="NZ_JAUFQI010000001.1"/>
</dbReference>
<comment type="caution">
    <text evidence="1">The sequence shown here is derived from an EMBL/GenBank/DDBJ whole genome shotgun (WGS) entry which is preliminary data.</text>
</comment>
<evidence type="ECO:0000313" key="2">
    <source>
        <dbReference type="Proteomes" id="UP001595710"/>
    </source>
</evidence>
<dbReference type="EMBL" id="JBHRYN010000005">
    <property type="protein sequence ID" value="MFC3700594.1"/>
    <property type="molecule type" value="Genomic_DNA"/>
</dbReference>
<accession>A0ABV7WQK7</accession>
<sequence>MTTNRFCVFCGSPPEKKNREHILPQWLLELTGDPKRVVNFGTNFKNGNAIRFDWSNFCVPACESCNTEFSDLEARAKAHVLKLVAREALSSIEYSDFMDWLDKVRVGIWIAYHFIQGNPTNIDPSFHIKTRICQKDRMVAIYPIAGDGVGLNAFGVESLVFHSQPSCFALRINDILILNMSSDYLFSARCGFPFPKSRYTTLDGDNPNLMHLNDFQITRRIKHPLLRKTIAKPSIHLYQPIIRRSSDDSFQSGYLGDYSRFDSYLAQHTMPPYPTGKGVLYFQHQDRVDPIFDIDQPIEFEDIKHSESKPMHELVKQVYEFQNYIYEKDEFRAQNKELLTSHMERKKALIRWNKHFISHYSRMSNV</sequence>
<gene>
    <name evidence="1" type="ORF">ACFOND_03000</name>
</gene>
<reference evidence="2" key="1">
    <citation type="journal article" date="2019" name="Int. J. Syst. Evol. Microbiol.">
        <title>The Global Catalogue of Microorganisms (GCM) 10K type strain sequencing project: providing services to taxonomists for standard genome sequencing and annotation.</title>
        <authorList>
            <consortium name="The Broad Institute Genomics Platform"/>
            <consortium name="The Broad Institute Genome Sequencing Center for Infectious Disease"/>
            <person name="Wu L."/>
            <person name="Ma J."/>
        </authorList>
    </citation>
    <scope>NUCLEOTIDE SEQUENCE [LARGE SCALE GENOMIC DNA]</scope>
    <source>
        <strain evidence="2">CECT 8288</strain>
    </source>
</reference>
<name>A0ABV7WQK7_9GAMM</name>
<proteinExistence type="predicted"/>